<name>A0A2R4VS72_9PROT</name>
<protein>
    <submittedName>
        <fullName evidence="2">Uncharacterized protein</fullName>
    </submittedName>
</protein>
<dbReference type="Proteomes" id="UP000077405">
    <property type="component" value="Plasmid pYZ2"/>
</dbReference>
<feature type="region of interest" description="Disordered" evidence="1">
    <location>
        <begin position="41"/>
        <end position="70"/>
    </location>
</feature>
<accession>A0A2R4VS72</accession>
<evidence type="ECO:0000256" key="1">
    <source>
        <dbReference type="SAM" id="MobiDB-lite"/>
    </source>
</evidence>
<evidence type="ECO:0000313" key="3">
    <source>
        <dbReference type="Proteomes" id="UP000077405"/>
    </source>
</evidence>
<geneLocation type="plasmid" evidence="2 3">
    <name>pYZ2</name>
</geneLocation>
<proteinExistence type="predicted"/>
<dbReference type="KEGG" id="ahu:A6A40_19555"/>
<feature type="compositionally biased region" description="Low complexity" evidence="1">
    <location>
        <begin position="61"/>
        <end position="70"/>
    </location>
</feature>
<reference evidence="2 3" key="1">
    <citation type="submission" date="2018-04" db="EMBL/GenBank/DDBJ databases">
        <title>Complete genome sequence of the nitrogen-fixing bacterium Azospirillum humicireducens type strain SgZ-5.</title>
        <authorList>
            <person name="Yu Z."/>
        </authorList>
    </citation>
    <scope>NUCLEOTIDE SEQUENCE [LARGE SCALE GENOMIC DNA]</scope>
    <source>
        <strain evidence="2 3">SgZ-5</strain>
        <plasmid evidence="2 3">pYZ2</plasmid>
    </source>
</reference>
<organism evidence="2 3">
    <name type="scientific">Azospirillum humicireducens</name>
    <dbReference type="NCBI Taxonomy" id="1226968"/>
    <lineage>
        <taxon>Bacteria</taxon>
        <taxon>Pseudomonadati</taxon>
        <taxon>Pseudomonadota</taxon>
        <taxon>Alphaproteobacteria</taxon>
        <taxon>Rhodospirillales</taxon>
        <taxon>Azospirillaceae</taxon>
        <taxon>Azospirillum</taxon>
    </lineage>
</organism>
<keyword evidence="3" id="KW-1185">Reference proteome</keyword>
<dbReference type="EMBL" id="CP028903">
    <property type="protein sequence ID" value="AWB07251.1"/>
    <property type="molecule type" value="Genomic_DNA"/>
</dbReference>
<gene>
    <name evidence="2" type="ORF">A6A40_19555</name>
</gene>
<dbReference type="AlphaFoldDB" id="A0A2R4VS72"/>
<evidence type="ECO:0000313" key="2">
    <source>
        <dbReference type="EMBL" id="AWB07251.1"/>
    </source>
</evidence>
<keyword evidence="2" id="KW-0614">Plasmid</keyword>
<feature type="compositionally biased region" description="Basic residues" evidence="1">
    <location>
        <begin position="50"/>
        <end position="60"/>
    </location>
</feature>
<sequence length="70" mass="7851">MKCISLGRAVTSGDPTTVRWMAERLGLFDGLDRLASRRQAAGPPLCPLRRPMRHPPHPVPRRSTPLPRSR</sequence>